<dbReference type="InterPro" id="IPR001845">
    <property type="entry name" value="HTH_ArsR_DNA-bd_dom"/>
</dbReference>
<dbReference type="InterPro" id="IPR036390">
    <property type="entry name" value="WH_DNA-bd_sf"/>
</dbReference>
<comment type="caution">
    <text evidence="2">The sequence shown here is derived from an EMBL/GenBank/DDBJ whole genome shotgun (WGS) entry which is preliminary data.</text>
</comment>
<dbReference type="GO" id="GO:0003700">
    <property type="term" value="F:DNA-binding transcription factor activity"/>
    <property type="evidence" value="ECO:0007669"/>
    <property type="project" value="InterPro"/>
</dbReference>
<dbReference type="PANTHER" id="PTHR38600:SF2">
    <property type="entry name" value="SLL0088 PROTEIN"/>
    <property type="match status" value="1"/>
</dbReference>
<dbReference type="Pfam" id="PF12840">
    <property type="entry name" value="HTH_20"/>
    <property type="match status" value="1"/>
</dbReference>
<dbReference type="Gene3D" id="1.10.10.10">
    <property type="entry name" value="Winged helix-like DNA-binding domain superfamily/Winged helix DNA-binding domain"/>
    <property type="match status" value="1"/>
</dbReference>
<dbReference type="CDD" id="cd00090">
    <property type="entry name" value="HTH_ARSR"/>
    <property type="match status" value="1"/>
</dbReference>
<evidence type="ECO:0000259" key="1">
    <source>
        <dbReference type="PROSITE" id="PS50987"/>
    </source>
</evidence>
<protein>
    <submittedName>
        <fullName evidence="2">ArsR family transcriptional regulator</fullName>
    </submittedName>
</protein>
<accession>A0A542YP27</accession>
<name>A0A542YP27_9MICO</name>
<keyword evidence="3" id="KW-1185">Reference proteome</keyword>
<reference evidence="2 3" key="1">
    <citation type="submission" date="2019-06" db="EMBL/GenBank/DDBJ databases">
        <title>Sequencing the genomes of 1000 actinobacteria strains.</title>
        <authorList>
            <person name="Klenk H.-P."/>
        </authorList>
    </citation>
    <scope>NUCLEOTIDE SEQUENCE [LARGE SCALE GENOMIC DNA]</scope>
    <source>
        <strain evidence="2 3">DSM 12335</strain>
    </source>
</reference>
<gene>
    <name evidence="2" type="ORF">FB467_0892</name>
</gene>
<dbReference type="InterPro" id="IPR036388">
    <property type="entry name" value="WH-like_DNA-bd_sf"/>
</dbReference>
<dbReference type="SMART" id="SM00418">
    <property type="entry name" value="HTH_ARSR"/>
    <property type="match status" value="1"/>
</dbReference>
<dbReference type="PRINTS" id="PR00778">
    <property type="entry name" value="HTHARSR"/>
</dbReference>
<dbReference type="EMBL" id="VFOP01000001">
    <property type="protein sequence ID" value="TQL49799.1"/>
    <property type="molecule type" value="Genomic_DNA"/>
</dbReference>
<dbReference type="RefSeq" id="WP_141784014.1">
    <property type="nucleotide sequence ID" value="NZ_BAAAIK010000003.1"/>
</dbReference>
<dbReference type="AlphaFoldDB" id="A0A542YP27"/>
<dbReference type="OrthoDB" id="9806976at2"/>
<evidence type="ECO:0000313" key="2">
    <source>
        <dbReference type="EMBL" id="TQL49799.1"/>
    </source>
</evidence>
<dbReference type="NCBIfam" id="NF033788">
    <property type="entry name" value="HTH_metalloreg"/>
    <property type="match status" value="1"/>
</dbReference>
<dbReference type="PROSITE" id="PS50987">
    <property type="entry name" value="HTH_ARSR_2"/>
    <property type="match status" value="1"/>
</dbReference>
<proteinExistence type="predicted"/>
<dbReference type="Proteomes" id="UP000319516">
    <property type="component" value="Unassembled WGS sequence"/>
</dbReference>
<evidence type="ECO:0000313" key="3">
    <source>
        <dbReference type="Proteomes" id="UP000319516"/>
    </source>
</evidence>
<dbReference type="SUPFAM" id="SSF46785">
    <property type="entry name" value="Winged helix' DNA-binding domain"/>
    <property type="match status" value="1"/>
</dbReference>
<feature type="domain" description="HTH arsR-type" evidence="1">
    <location>
        <begin position="1"/>
        <end position="95"/>
    </location>
</feature>
<dbReference type="PANTHER" id="PTHR38600">
    <property type="entry name" value="TRANSCRIPTIONAL REGULATORY PROTEIN"/>
    <property type="match status" value="1"/>
</dbReference>
<organism evidence="2 3">
    <name type="scientific">Ornithinicoccus hortensis</name>
    <dbReference type="NCBI Taxonomy" id="82346"/>
    <lineage>
        <taxon>Bacteria</taxon>
        <taxon>Bacillati</taxon>
        <taxon>Actinomycetota</taxon>
        <taxon>Actinomycetes</taxon>
        <taxon>Micrococcales</taxon>
        <taxon>Intrasporangiaceae</taxon>
        <taxon>Ornithinicoccus</taxon>
    </lineage>
</organism>
<dbReference type="InterPro" id="IPR011991">
    <property type="entry name" value="ArsR-like_HTH"/>
</dbReference>
<sequence length="111" mass="12015">MVNSYPDPSTAVFAALGDPTRQHLVRLLATGESTVSALAAQLPISLPGTLKHLGVLERAGIIDRTKSGRTVTVSLRPQSLADAEAWLRRNRTFWTQQLGNLADSFTTEEQG</sequence>